<reference evidence="4" key="1">
    <citation type="journal article" date="2020" name="MBio">
        <title>Horizontal gene transfer to a defensive symbiont with a reduced genome amongst a multipartite beetle microbiome.</title>
        <authorList>
            <person name="Waterworth S.C."/>
            <person name="Florez L.V."/>
            <person name="Rees E.R."/>
            <person name="Hertweck C."/>
            <person name="Kaltenpoth M."/>
            <person name="Kwan J.C."/>
        </authorList>
    </citation>
    <scope>NUCLEOTIDE SEQUENCE [LARGE SCALE GENOMIC DNA]</scope>
</reference>
<evidence type="ECO:0000259" key="1">
    <source>
        <dbReference type="Pfam" id="PF26078"/>
    </source>
</evidence>
<protein>
    <recommendedName>
        <fullName evidence="5">Baseplate assembly protein</fullName>
    </recommendedName>
</protein>
<evidence type="ECO:0000313" key="3">
    <source>
        <dbReference type="EMBL" id="KAF1017669.1"/>
    </source>
</evidence>
<dbReference type="Pfam" id="PF26078">
    <property type="entry name" value="Baseplate_J_M"/>
    <property type="match status" value="1"/>
</dbReference>
<evidence type="ECO:0000259" key="2">
    <source>
        <dbReference type="Pfam" id="PF26079"/>
    </source>
</evidence>
<dbReference type="EMBL" id="WNDS01000001">
    <property type="protein sequence ID" value="KAF1017669.1"/>
    <property type="molecule type" value="Genomic_DNA"/>
</dbReference>
<name>A0A7V8JNN7_STEMA</name>
<dbReference type="Proteomes" id="UP000487117">
    <property type="component" value="Unassembled WGS sequence"/>
</dbReference>
<accession>A0A7V8JNN7</accession>
<dbReference type="AlphaFoldDB" id="A0A7V8JNN7"/>
<dbReference type="PANTHER" id="PTHR35862:SF1">
    <property type="entry name" value="FELS-2 PROPHAGE PROTEIN"/>
    <property type="match status" value="1"/>
</dbReference>
<dbReference type="Pfam" id="PF26079">
    <property type="entry name" value="Baseplate_J_C"/>
    <property type="match status" value="1"/>
</dbReference>
<dbReference type="PANTHER" id="PTHR35862">
    <property type="entry name" value="FELS-2 PROPHAGE PROTEIN"/>
    <property type="match status" value="1"/>
</dbReference>
<comment type="caution">
    <text evidence="3">The sequence shown here is derived from an EMBL/GenBank/DDBJ whole genome shotgun (WGS) entry which is preliminary data.</text>
</comment>
<feature type="domain" description="Baseplate J-like C-terminal" evidence="2">
    <location>
        <begin position="212"/>
        <end position="293"/>
    </location>
</feature>
<dbReference type="PIRSF" id="PIRSF020481">
    <property type="entry name" value="BAP"/>
    <property type="match status" value="1"/>
</dbReference>
<feature type="domain" description="Baseplate J-like central" evidence="1">
    <location>
        <begin position="134"/>
        <end position="205"/>
    </location>
</feature>
<sequence length="300" mass="32385">MATQYSGINLTRLPPPAIVEQIDFEVILAQMLERLKELDPAFTALVETDPAYKILEVCAYREVLVRQRANESAKAVMLAFAEGADLDQIGANVNVERLVVTPADPDAVPPVAAVMESDRDFRTRIQLSFDGYTTAGSSGSYIFHALSADGDVKNVSVLSPKPGDVDVYVLSRSDDGTASAELMEKVNAKLNSEEIRPLTDHVTVRPAKIIAYAVEAVLTMYPGPDAEVIKKAAVDALNEYLDSVHLIGYDVTLSGLHAALHQPGVQNVKLIEPTADIVIDETQAPNCTDINVSVAEKPDV</sequence>
<proteinExistence type="predicted"/>
<gene>
    <name evidence="3" type="ORF">GAK31_00937</name>
</gene>
<dbReference type="InterPro" id="IPR058531">
    <property type="entry name" value="Baseplate_J_M"/>
</dbReference>
<dbReference type="InterPro" id="IPR058530">
    <property type="entry name" value="Baseplate_J-like_C"/>
</dbReference>
<evidence type="ECO:0000313" key="4">
    <source>
        <dbReference type="Proteomes" id="UP000487117"/>
    </source>
</evidence>
<evidence type="ECO:0008006" key="5">
    <source>
        <dbReference type="Google" id="ProtNLM"/>
    </source>
</evidence>
<dbReference type="InterPro" id="IPR014507">
    <property type="entry name" value="Baseplate_assembly_J_pred"/>
</dbReference>
<organism evidence="3 4">
    <name type="scientific">Stenotrophomonas maltophilia</name>
    <name type="common">Pseudomonas maltophilia</name>
    <name type="synonym">Xanthomonas maltophilia</name>
    <dbReference type="NCBI Taxonomy" id="40324"/>
    <lineage>
        <taxon>Bacteria</taxon>
        <taxon>Pseudomonadati</taxon>
        <taxon>Pseudomonadota</taxon>
        <taxon>Gammaproteobacteria</taxon>
        <taxon>Lysobacterales</taxon>
        <taxon>Lysobacteraceae</taxon>
        <taxon>Stenotrophomonas</taxon>
        <taxon>Stenotrophomonas maltophilia group</taxon>
    </lineage>
</organism>
<dbReference type="InterPro" id="IPR052726">
    <property type="entry name" value="Phage_Baseplate_Hub"/>
</dbReference>